<dbReference type="GO" id="GO:0017116">
    <property type="term" value="F:single-stranded DNA helicase activity"/>
    <property type="evidence" value="ECO:0007669"/>
    <property type="project" value="TreeGrafter"/>
</dbReference>
<dbReference type="Gene3D" id="1.10.3710.10">
    <property type="entry name" value="DNA polymerase III clamp loader subunits, C-terminal domain"/>
    <property type="match status" value="1"/>
</dbReference>
<dbReference type="CDD" id="cd18139">
    <property type="entry name" value="HLD_clamp_RarA"/>
    <property type="match status" value="1"/>
</dbReference>
<dbReference type="Pfam" id="PF12002">
    <property type="entry name" value="MgsA_C"/>
    <property type="match status" value="1"/>
</dbReference>
<dbReference type="RefSeq" id="WP_002846269.1">
    <property type="nucleotide sequence ID" value="NZ_FOVA01000032.1"/>
</dbReference>
<dbReference type="Gene3D" id="3.40.50.300">
    <property type="entry name" value="P-loop containing nucleotide triphosphate hydrolases"/>
    <property type="match status" value="1"/>
</dbReference>
<dbReference type="GO" id="GO:0005524">
    <property type="term" value="F:ATP binding"/>
    <property type="evidence" value="ECO:0007669"/>
    <property type="project" value="UniProtKB-KW"/>
</dbReference>
<dbReference type="InterPro" id="IPR003593">
    <property type="entry name" value="AAA+_ATPase"/>
</dbReference>
<dbReference type="SUPFAM" id="SSF48019">
    <property type="entry name" value="post-AAA+ oligomerization domain-like"/>
    <property type="match status" value="1"/>
</dbReference>
<dbReference type="GO" id="GO:0000731">
    <property type="term" value="P:DNA synthesis involved in DNA repair"/>
    <property type="evidence" value="ECO:0007669"/>
    <property type="project" value="TreeGrafter"/>
</dbReference>
<dbReference type="PANTHER" id="PTHR13779:SF7">
    <property type="entry name" value="ATPASE WRNIP1"/>
    <property type="match status" value="1"/>
</dbReference>
<dbReference type="InterPro" id="IPR021886">
    <property type="entry name" value="MgsA_C"/>
</dbReference>
<dbReference type="PANTHER" id="PTHR13779">
    <property type="entry name" value="WERNER HELICASE-INTERACTING PROTEIN 1 FAMILY MEMBER"/>
    <property type="match status" value="1"/>
</dbReference>
<dbReference type="CDD" id="cd00009">
    <property type="entry name" value="AAA"/>
    <property type="match status" value="1"/>
</dbReference>
<dbReference type="Proteomes" id="UP000255101">
    <property type="component" value="Unassembled WGS sequence"/>
</dbReference>
<reference evidence="5 7" key="1">
    <citation type="submission" date="2016-02" db="EMBL/GenBank/DDBJ databases">
        <authorList>
            <person name="Wen L."/>
            <person name="He K."/>
            <person name="Yang H."/>
        </authorList>
    </citation>
    <scope>NUCLEOTIDE SEQUENCE [LARGE SCALE GENOMIC DNA]</scope>
    <source>
        <strain evidence="5 7">MJR8628A</strain>
    </source>
</reference>
<gene>
    <name evidence="6" type="primary">rarA</name>
    <name evidence="5" type="ORF">HMPREF3195_00217</name>
    <name evidence="6" type="ORF">NCTC11460_01151</name>
</gene>
<evidence type="ECO:0000313" key="5">
    <source>
        <dbReference type="EMBL" id="KXI14408.1"/>
    </source>
</evidence>
<dbReference type="Pfam" id="PF16193">
    <property type="entry name" value="AAA_assoc_2"/>
    <property type="match status" value="1"/>
</dbReference>
<dbReference type="Gene3D" id="1.10.8.60">
    <property type="match status" value="1"/>
</dbReference>
<dbReference type="Proteomes" id="UP000070326">
    <property type="component" value="Unassembled WGS sequence"/>
</dbReference>
<dbReference type="InterPro" id="IPR051314">
    <property type="entry name" value="AAA_ATPase_RarA/MGS1/WRNIP1"/>
</dbReference>
<dbReference type="EMBL" id="UGTB01000004">
    <property type="protein sequence ID" value="SUB61226.1"/>
    <property type="molecule type" value="Genomic_DNA"/>
</dbReference>
<dbReference type="PATRIC" id="fig|1261.3.peg.213"/>
<dbReference type="SMART" id="SM00382">
    <property type="entry name" value="AAA"/>
    <property type="match status" value="1"/>
</dbReference>
<dbReference type="GO" id="GO:0008047">
    <property type="term" value="F:enzyme activator activity"/>
    <property type="evidence" value="ECO:0007669"/>
    <property type="project" value="TreeGrafter"/>
</dbReference>
<dbReference type="GO" id="GO:0006261">
    <property type="term" value="P:DNA-templated DNA replication"/>
    <property type="evidence" value="ECO:0007669"/>
    <property type="project" value="TreeGrafter"/>
</dbReference>
<dbReference type="eggNOG" id="COG2256">
    <property type="taxonomic scope" value="Bacteria"/>
</dbReference>
<dbReference type="InterPro" id="IPR027417">
    <property type="entry name" value="P-loop_NTPase"/>
</dbReference>
<dbReference type="FunFam" id="1.10.3710.10:FF:000003">
    <property type="entry name" value="ATPase, AAA family protein"/>
    <property type="match status" value="1"/>
</dbReference>
<feature type="domain" description="AAA+ ATPase" evidence="4">
    <location>
        <begin position="36"/>
        <end position="152"/>
    </location>
</feature>
<dbReference type="STRING" id="1261.HMPREF3195_00217"/>
<organism evidence="5 7">
    <name type="scientific">Peptostreptococcus anaerobius</name>
    <dbReference type="NCBI Taxonomy" id="1261"/>
    <lineage>
        <taxon>Bacteria</taxon>
        <taxon>Bacillati</taxon>
        <taxon>Bacillota</taxon>
        <taxon>Clostridia</taxon>
        <taxon>Peptostreptococcales</taxon>
        <taxon>Peptostreptococcaceae</taxon>
        <taxon>Peptostreptococcus</taxon>
    </lineage>
</organism>
<evidence type="ECO:0000256" key="2">
    <source>
        <dbReference type="ARBA" id="ARBA00022741"/>
    </source>
</evidence>
<protein>
    <submittedName>
        <fullName evidence="5">ATPase, AAA family</fullName>
    </submittedName>
    <submittedName>
        <fullName evidence="6">Replication-associated recombination protein A</fullName>
    </submittedName>
</protein>
<comment type="similarity">
    <text evidence="1">Belongs to the AAA ATPase family. RarA/MGS1/WRNIP1 subfamily.</text>
</comment>
<dbReference type="AlphaFoldDB" id="A0A135YYC3"/>
<dbReference type="Gene3D" id="1.20.272.10">
    <property type="match status" value="1"/>
</dbReference>
<dbReference type="InterPro" id="IPR003959">
    <property type="entry name" value="ATPase_AAA_core"/>
</dbReference>
<evidence type="ECO:0000256" key="3">
    <source>
        <dbReference type="ARBA" id="ARBA00022840"/>
    </source>
</evidence>
<reference evidence="6 8" key="2">
    <citation type="submission" date="2018-06" db="EMBL/GenBank/DDBJ databases">
        <authorList>
            <consortium name="Pathogen Informatics"/>
            <person name="Doyle S."/>
        </authorList>
    </citation>
    <scope>NUCLEOTIDE SEQUENCE [LARGE SCALE GENOMIC DNA]</scope>
    <source>
        <strain evidence="6 8">NCTC11460</strain>
    </source>
</reference>
<name>A0A135YYC3_9FIRM</name>
<keyword evidence="3" id="KW-0067">ATP-binding</keyword>
<dbReference type="InterPro" id="IPR008921">
    <property type="entry name" value="DNA_pol3_clamp-load_cplx_C"/>
</dbReference>
<evidence type="ECO:0000313" key="7">
    <source>
        <dbReference type="Proteomes" id="UP000070326"/>
    </source>
</evidence>
<sequence length="423" mass="46793">MPLADKYRPKKIEDIVGQSHIVGKGKLFNNMLEKNYYPNMIFFGGPGIGKTTVAEILASSADKSFYKINASNSSLEDIKKVIGQIGKLDNSNGILLYIDEIQSFNKKQQQSILEFIEKGDITLIASTTENPYHYVYKAILSRSVVIEFKPISRGDIVVGLRRIVNTYNGNNISHLKCDDDCLKVIASASGGDMRSAINVLELAINNAILDSDSNIVIDPSVLDSLNLATAYNFDMDGDVHYNLLSAFQKSIRGSDPDAAVYYLARLVKGGDLISICRRLLVIASEDVGLAYPNAIAITKACVDSAMQLGFPEARIPLAQAVILLATSPKSNSAYLAINSALSDIDDKVSDDIPDHLKDSHYSGAKKLGHGRDYLYPHNYPNHYIDQDYLPDNLLGRCYYDPQDNKFEKGIRSYMDILRDSLKK</sequence>
<dbReference type="GO" id="GO:0016887">
    <property type="term" value="F:ATP hydrolysis activity"/>
    <property type="evidence" value="ECO:0007669"/>
    <property type="project" value="InterPro"/>
</dbReference>
<evidence type="ECO:0000256" key="1">
    <source>
        <dbReference type="ARBA" id="ARBA00008959"/>
    </source>
</evidence>
<evidence type="ECO:0000259" key="4">
    <source>
        <dbReference type="SMART" id="SM00382"/>
    </source>
</evidence>
<dbReference type="GO" id="GO:0003677">
    <property type="term" value="F:DNA binding"/>
    <property type="evidence" value="ECO:0007669"/>
    <property type="project" value="InterPro"/>
</dbReference>
<dbReference type="Pfam" id="PF00004">
    <property type="entry name" value="AAA"/>
    <property type="match status" value="1"/>
</dbReference>
<proteinExistence type="inferred from homology"/>
<dbReference type="FunFam" id="1.20.272.10:FF:000001">
    <property type="entry name" value="Putative AAA family ATPase"/>
    <property type="match status" value="1"/>
</dbReference>
<dbReference type="EMBL" id="LSQZ01000008">
    <property type="protein sequence ID" value="KXI14408.1"/>
    <property type="molecule type" value="Genomic_DNA"/>
</dbReference>
<evidence type="ECO:0000313" key="8">
    <source>
        <dbReference type="Proteomes" id="UP000255101"/>
    </source>
</evidence>
<dbReference type="SUPFAM" id="SSF52540">
    <property type="entry name" value="P-loop containing nucleoside triphosphate hydrolases"/>
    <property type="match status" value="1"/>
</dbReference>
<evidence type="ECO:0000313" key="6">
    <source>
        <dbReference type="EMBL" id="SUB61226.1"/>
    </source>
</evidence>
<accession>A0A135YYC3</accession>
<dbReference type="InterPro" id="IPR032423">
    <property type="entry name" value="AAA_assoc_2"/>
</dbReference>
<keyword evidence="2" id="KW-0547">Nucleotide-binding</keyword>